<proteinExistence type="inferred from homology"/>
<evidence type="ECO:0000256" key="1">
    <source>
        <dbReference type="ARBA" id="ARBA00006484"/>
    </source>
</evidence>
<evidence type="ECO:0000313" key="3">
    <source>
        <dbReference type="EMBL" id="KAK9836767.1"/>
    </source>
</evidence>
<reference evidence="3 4" key="1">
    <citation type="journal article" date="2024" name="Nat. Commun.">
        <title>Phylogenomics reveals the evolutionary origins of lichenization in chlorophyte algae.</title>
        <authorList>
            <person name="Puginier C."/>
            <person name="Libourel C."/>
            <person name="Otte J."/>
            <person name="Skaloud P."/>
            <person name="Haon M."/>
            <person name="Grisel S."/>
            <person name="Petersen M."/>
            <person name="Berrin J.G."/>
            <person name="Delaux P.M."/>
            <person name="Dal Grande F."/>
            <person name="Keller J."/>
        </authorList>
    </citation>
    <scope>NUCLEOTIDE SEQUENCE [LARGE SCALE GENOMIC DNA]</scope>
    <source>
        <strain evidence="3 4">SAG 2145</strain>
    </source>
</reference>
<dbReference type="Pfam" id="PF13561">
    <property type="entry name" value="adh_short_C2"/>
    <property type="match status" value="1"/>
</dbReference>
<comment type="caution">
    <text evidence="3">The sequence shown here is derived from an EMBL/GenBank/DDBJ whole genome shotgun (WGS) entry which is preliminary data.</text>
</comment>
<dbReference type="AlphaFoldDB" id="A0AAW1RT14"/>
<organism evidence="3 4">
    <name type="scientific">Apatococcus lobatus</name>
    <dbReference type="NCBI Taxonomy" id="904363"/>
    <lineage>
        <taxon>Eukaryota</taxon>
        <taxon>Viridiplantae</taxon>
        <taxon>Chlorophyta</taxon>
        <taxon>core chlorophytes</taxon>
        <taxon>Trebouxiophyceae</taxon>
        <taxon>Chlorellales</taxon>
        <taxon>Chlorellaceae</taxon>
        <taxon>Apatococcus</taxon>
    </lineage>
</organism>
<sequence length="261" mass="27055">MQAANNCLRFKNLMAVVIGGGSGLGKATSKRLAAEGAHVLVADIDLKSAEKVAEDITAAGGSAETAQVDITQSQQVQKLFQAQAEGVNVLVSSAGSMWIRPINDITPGDMSRAYGPSVDGLLVAMQEATKALQRRSSSKSLSIVNISSTTSSIAMPELAAYSSAKAAIRQLSKSAAVEYAPLQVRVNTVVPHTTNTEGVQAFAATLPEEYVDDVAAVNMPKLIPRLAEPEEIAAGIAFLASSDASFMTGAELIMDGGACIT</sequence>
<keyword evidence="4" id="KW-1185">Reference proteome</keyword>
<gene>
    <name evidence="3" type="ORF">WJX74_007626</name>
</gene>
<dbReference type="PANTHER" id="PTHR24321">
    <property type="entry name" value="DEHYDROGENASES, SHORT CHAIN"/>
    <property type="match status" value="1"/>
</dbReference>
<dbReference type="PANTHER" id="PTHR24321:SF8">
    <property type="entry name" value="ESTRADIOL 17-BETA-DEHYDROGENASE 8-RELATED"/>
    <property type="match status" value="1"/>
</dbReference>
<dbReference type="InterPro" id="IPR036291">
    <property type="entry name" value="NAD(P)-bd_dom_sf"/>
</dbReference>
<dbReference type="CDD" id="cd05233">
    <property type="entry name" value="SDR_c"/>
    <property type="match status" value="1"/>
</dbReference>
<dbReference type="PROSITE" id="PS00061">
    <property type="entry name" value="ADH_SHORT"/>
    <property type="match status" value="1"/>
</dbReference>
<dbReference type="PRINTS" id="PR00081">
    <property type="entry name" value="GDHRDH"/>
</dbReference>
<dbReference type="FunFam" id="3.40.50.720:FF:000084">
    <property type="entry name" value="Short-chain dehydrogenase reductase"/>
    <property type="match status" value="1"/>
</dbReference>
<dbReference type="GO" id="GO:0016491">
    <property type="term" value="F:oxidoreductase activity"/>
    <property type="evidence" value="ECO:0007669"/>
    <property type="project" value="UniProtKB-KW"/>
</dbReference>
<dbReference type="SUPFAM" id="SSF51735">
    <property type="entry name" value="NAD(P)-binding Rossmann-fold domains"/>
    <property type="match status" value="1"/>
</dbReference>
<dbReference type="EMBL" id="JALJOS010000007">
    <property type="protein sequence ID" value="KAK9836767.1"/>
    <property type="molecule type" value="Genomic_DNA"/>
</dbReference>
<dbReference type="InterPro" id="IPR020904">
    <property type="entry name" value="Sc_DH/Rdtase_CS"/>
</dbReference>
<dbReference type="Proteomes" id="UP001438707">
    <property type="component" value="Unassembled WGS sequence"/>
</dbReference>
<dbReference type="PRINTS" id="PR00080">
    <property type="entry name" value="SDRFAMILY"/>
</dbReference>
<evidence type="ECO:0000256" key="2">
    <source>
        <dbReference type="ARBA" id="ARBA00023002"/>
    </source>
</evidence>
<dbReference type="InterPro" id="IPR002347">
    <property type="entry name" value="SDR_fam"/>
</dbReference>
<dbReference type="Gene3D" id="3.40.50.720">
    <property type="entry name" value="NAD(P)-binding Rossmann-like Domain"/>
    <property type="match status" value="1"/>
</dbReference>
<name>A0AAW1RT14_9CHLO</name>
<keyword evidence="2" id="KW-0560">Oxidoreductase</keyword>
<evidence type="ECO:0000313" key="4">
    <source>
        <dbReference type="Proteomes" id="UP001438707"/>
    </source>
</evidence>
<protein>
    <submittedName>
        <fullName evidence="3">Uncharacterized protein</fullName>
    </submittedName>
</protein>
<accession>A0AAW1RT14</accession>
<comment type="similarity">
    <text evidence="1">Belongs to the short-chain dehydrogenases/reductases (SDR) family.</text>
</comment>